<dbReference type="SMART" id="SM00220">
    <property type="entry name" value="S_TKc"/>
    <property type="match status" value="1"/>
</dbReference>
<dbReference type="GO" id="GO:0005524">
    <property type="term" value="F:ATP binding"/>
    <property type="evidence" value="ECO:0007669"/>
    <property type="project" value="UniProtKB-UniRule"/>
</dbReference>
<feature type="domain" description="Protein kinase" evidence="2">
    <location>
        <begin position="10"/>
        <end position="288"/>
    </location>
</feature>
<organism evidence="3 4">
    <name type="scientific">Athelia psychrophila</name>
    <dbReference type="NCBI Taxonomy" id="1759441"/>
    <lineage>
        <taxon>Eukaryota</taxon>
        <taxon>Fungi</taxon>
        <taxon>Dikarya</taxon>
        <taxon>Basidiomycota</taxon>
        <taxon>Agaricomycotina</taxon>
        <taxon>Agaricomycetes</taxon>
        <taxon>Agaricomycetidae</taxon>
        <taxon>Atheliales</taxon>
        <taxon>Atheliaceae</taxon>
        <taxon>Athelia</taxon>
    </lineage>
</organism>
<dbReference type="PANTHER" id="PTHR11909">
    <property type="entry name" value="CASEIN KINASE-RELATED"/>
    <property type="match status" value="1"/>
</dbReference>
<reference evidence="3 4" key="1">
    <citation type="journal article" date="2016" name="Mol. Biol. Evol.">
        <title>Comparative Genomics of Early-Diverging Mushroom-Forming Fungi Provides Insights into the Origins of Lignocellulose Decay Capabilities.</title>
        <authorList>
            <person name="Nagy L.G."/>
            <person name="Riley R."/>
            <person name="Tritt A."/>
            <person name="Adam C."/>
            <person name="Daum C."/>
            <person name="Floudas D."/>
            <person name="Sun H."/>
            <person name="Yadav J.S."/>
            <person name="Pangilinan J."/>
            <person name="Larsson K.H."/>
            <person name="Matsuura K."/>
            <person name="Barry K."/>
            <person name="Labutti K."/>
            <person name="Kuo R."/>
            <person name="Ohm R.A."/>
            <person name="Bhattacharya S.S."/>
            <person name="Shirouzu T."/>
            <person name="Yoshinaga Y."/>
            <person name="Martin F.M."/>
            <person name="Grigoriev I.V."/>
            <person name="Hibbett D.S."/>
        </authorList>
    </citation>
    <scope>NUCLEOTIDE SEQUENCE [LARGE SCALE GENOMIC DNA]</scope>
    <source>
        <strain evidence="3 4">CBS 109695</strain>
    </source>
</reference>
<evidence type="ECO:0000256" key="1">
    <source>
        <dbReference type="PROSITE-ProRule" id="PRU10141"/>
    </source>
</evidence>
<protein>
    <submittedName>
        <fullName evidence="3">Kinase-like protein</fullName>
    </submittedName>
</protein>
<proteinExistence type="predicted"/>
<dbReference type="InterPro" id="IPR050235">
    <property type="entry name" value="CK1_Ser-Thr_kinase"/>
</dbReference>
<dbReference type="SUPFAM" id="SSF56112">
    <property type="entry name" value="Protein kinase-like (PK-like)"/>
    <property type="match status" value="1"/>
</dbReference>
<dbReference type="STRING" id="436010.A0A166A5I2"/>
<dbReference type="EMBL" id="KV417666">
    <property type="protein sequence ID" value="KZP11269.1"/>
    <property type="molecule type" value="Genomic_DNA"/>
</dbReference>
<name>A0A166A5I2_9AGAM</name>
<dbReference type="InterPro" id="IPR017441">
    <property type="entry name" value="Protein_kinase_ATP_BS"/>
</dbReference>
<sequence length="288" mass="31995">MPTTSSKVKLRQGAFIGSGATGDVYECHNTQKPKEKLVIKYTTPKYRKDFDTECRAYKKLSGLPCIPRLLRTGIAQGRCFLVIERMPCTLEEYHDDGPIPKTTQFIAKLTYDLLKAMQSIHLGGIVHGDIKPDNIGLRFKKSRVLPCIFDFGVASQWEAGAVAPQARRGSMTGTDVFASVNVLAGEAPSPRDDIISLVYTLIDVFADNLPWRWEMGFLSLSKLTRRAELRSIIRIKKKATAGFHGTVPAEVLDLLDHDSSLNFGDIPDYDRFLGIFQQLAATTNSPSL</sequence>
<accession>A0A166A5I2</accession>
<dbReference type="PROSITE" id="PS50011">
    <property type="entry name" value="PROTEIN_KINASE_DOM"/>
    <property type="match status" value="1"/>
</dbReference>
<keyword evidence="1" id="KW-0547">Nucleotide-binding</keyword>
<evidence type="ECO:0000313" key="4">
    <source>
        <dbReference type="Proteomes" id="UP000076532"/>
    </source>
</evidence>
<evidence type="ECO:0000313" key="3">
    <source>
        <dbReference type="EMBL" id="KZP11269.1"/>
    </source>
</evidence>
<evidence type="ECO:0000259" key="2">
    <source>
        <dbReference type="PROSITE" id="PS50011"/>
    </source>
</evidence>
<feature type="binding site" evidence="1">
    <location>
        <position position="40"/>
    </location>
    <ligand>
        <name>ATP</name>
        <dbReference type="ChEBI" id="CHEBI:30616"/>
    </ligand>
</feature>
<dbReference type="AlphaFoldDB" id="A0A166A5I2"/>
<dbReference type="PROSITE" id="PS00107">
    <property type="entry name" value="PROTEIN_KINASE_ATP"/>
    <property type="match status" value="1"/>
</dbReference>
<keyword evidence="1" id="KW-0067">ATP-binding</keyword>
<dbReference type="Pfam" id="PF00069">
    <property type="entry name" value="Pkinase"/>
    <property type="match status" value="1"/>
</dbReference>
<dbReference type="InterPro" id="IPR000719">
    <property type="entry name" value="Prot_kinase_dom"/>
</dbReference>
<dbReference type="InterPro" id="IPR011009">
    <property type="entry name" value="Kinase-like_dom_sf"/>
</dbReference>
<dbReference type="OrthoDB" id="2605211at2759"/>
<dbReference type="Proteomes" id="UP000076532">
    <property type="component" value="Unassembled WGS sequence"/>
</dbReference>
<gene>
    <name evidence="3" type="ORF">FIBSPDRAFT_1050881</name>
</gene>
<keyword evidence="4" id="KW-1185">Reference proteome</keyword>
<dbReference type="GO" id="GO:0004672">
    <property type="term" value="F:protein kinase activity"/>
    <property type="evidence" value="ECO:0007669"/>
    <property type="project" value="InterPro"/>
</dbReference>
<dbReference type="Gene3D" id="1.10.510.10">
    <property type="entry name" value="Transferase(Phosphotransferase) domain 1"/>
    <property type="match status" value="1"/>
</dbReference>